<keyword evidence="6" id="KW-1185">Reference proteome</keyword>
<dbReference type="EMBL" id="JH711583">
    <property type="protein sequence ID" value="EIW77977.1"/>
    <property type="molecule type" value="Genomic_DNA"/>
</dbReference>
<dbReference type="GeneID" id="19208159"/>
<protein>
    <submittedName>
        <fullName evidence="5">Short-chain dehydrogenase reductase SDR</fullName>
    </submittedName>
</protein>
<dbReference type="InterPro" id="IPR036291">
    <property type="entry name" value="NAD(P)-bd_dom_sf"/>
</dbReference>
<dbReference type="AlphaFoldDB" id="A0A5M3MG08"/>
<dbReference type="OMA" id="GVWRAAN"/>
<dbReference type="InterPro" id="IPR051911">
    <property type="entry name" value="SDR_oxidoreductase"/>
</dbReference>
<gene>
    <name evidence="5" type="ORF">CONPUDRAFT_61550</name>
</gene>
<accession>A0A5M3MG08</accession>
<dbReference type="RefSeq" id="XP_007771763.1">
    <property type="nucleotide sequence ID" value="XM_007773573.1"/>
</dbReference>
<dbReference type="PRINTS" id="PR00080">
    <property type="entry name" value="SDRFAMILY"/>
</dbReference>
<evidence type="ECO:0000256" key="3">
    <source>
        <dbReference type="ARBA" id="ARBA00023002"/>
    </source>
</evidence>
<dbReference type="Gene3D" id="3.40.50.720">
    <property type="entry name" value="NAD(P)-binding Rossmann-like Domain"/>
    <property type="match status" value="1"/>
</dbReference>
<evidence type="ECO:0000256" key="4">
    <source>
        <dbReference type="RuleBase" id="RU000363"/>
    </source>
</evidence>
<dbReference type="Proteomes" id="UP000053558">
    <property type="component" value="Unassembled WGS sequence"/>
</dbReference>
<reference evidence="6" key="1">
    <citation type="journal article" date="2012" name="Science">
        <title>The Paleozoic origin of enzymatic lignin decomposition reconstructed from 31 fungal genomes.</title>
        <authorList>
            <person name="Floudas D."/>
            <person name="Binder M."/>
            <person name="Riley R."/>
            <person name="Barry K."/>
            <person name="Blanchette R.A."/>
            <person name="Henrissat B."/>
            <person name="Martinez A.T."/>
            <person name="Otillar R."/>
            <person name="Spatafora J.W."/>
            <person name="Yadav J.S."/>
            <person name="Aerts A."/>
            <person name="Benoit I."/>
            <person name="Boyd A."/>
            <person name="Carlson A."/>
            <person name="Copeland A."/>
            <person name="Coutinho P.M."/>
            <person name="de Vries R.P."/>
            <person name="Ferreira P."/>
            <person name="Findley K."/>
            <person name="Foster B."/>
            <person name="Gaskell J."/>
            <person name="Glotzer D."/>
            <person name="Gorecki P."/>
            <person name="Heitman J."/>
            <person name="Hesse C."/>
            <person name="Hori C."/>
            <person name="Igarashi K."/>
            <person name="Jurgens J.A."/>
            <person name="Kallen N."/>
            <person name="Kersten P."/>
            <person name="Kohler A."/>
            <person name="Kuees U."/>
            <person name="Kumar T.K.A."/>
            <person name="Kuo A."/>
            <person name="LaButti K."/>
            <person name="Larrondo L.F."/>
            <person name="Lindquist E."/>
            <person name="Ling A."/>
            <person name="Lombard V."/>
            <person name="Lucas S."/>
            <person name="Lundell T."/>
            <person name="Martin R."/>
            <person name="McLaughlin D.J."/>
            <person name="Morgenstern I."/>
            <person name="Morin E."/>
            <person name="Murat C."/>
            <person name="Nagy L.G."/>
            <person name="Nolan M."/>
            <person name="Ohm R.A."/>
            <person name="Patyshakuliyeva A."/>
            <person name="Rokas A."/>
            <person name="Ruiz-Duenas F.J."/>
            <person name="Sabat G."/>
            <person name="Salamov A."/>
            <person name="Samejima M."/>
            <person name="Schmutz J."/>
            <person name="Slot J.C."/>
            <person name="St John F."/>
            <person name="Stenlid J."/>
            <person name="Sun H."/>
            <person name="Sun S."/>
            <person name="Syed K."/>
            <person name="Tsang A."/>
            <person name="Wiebenga A."/>
            <person name="Young D."/>
            <person name="Pisabarro A."/>
            <person name="Eastwood D.C."/>
            <person name="Martin F."/>
            <person name="Cullen D."/>
            <person name="Grigoriev I.V."/>
            <person name="Hibbett D.S."/>
        </authorList>
    </citation>
    <scope>NUCLEOTIDE SEQUENCE [LARGE SCALE GENOMIC DNA]</scope>
    <source>
        <strain evidence="6">RWD-64-598 SS2</strain>
    </source>
</reference>
<sequence>MSTTLQTVFITGASSGIGLATAKYFHAQGWNVAATMRTPSKCKELTELDSPRMFVTRLDLEEYDSIKHAIDAVIAKFGVIDVLINNAGYAQRGLFEAISRETVQKQFNVNLFGVMDVTRLLLPHFRANGHGGVINISSGAGFVCMGTITMYNSSKFALEGFGEALSYELASQNIFVKTVVPHGGVSGTEFGTRSRSEMAVPRGTLGGGPDGQGEELTSYEGFTKQLQAVFAGMNGGIVTSSEDVAKVIWGAATDGTTKYRYFVGPERDEWIAARYESNSDEEYMAKMRAFLT</sequence>
<organism evidence="5 6">
    <name type="scientific">Coniophora puteana (strain RWD-64-598)</name>
    <name type="common">Brown rot fungus</name>
    <dbReference type="NCBI Taxonomy" id="741705"/>
    <lineage>
        <taxon>Eukaryota</taxon>
        <taxon>Fungi</taxon>
        <taxon>Dikarya</taxon>
        <taxon>Basidiomycota</taxon>
        <taxon>Agaricomycotina</taxon>
        <taxon>Agaricomycetes</taxon>
        <taxon>Agaricomycetidae</taxon>
        <taxon>Boletales</taxon>
        <taxon>Coniophorineae</taxon>
        <taxon>Coniophoraceae</taxon>
        <taxon>Coniophora</taxon>
    </lineage>
</organism>
<dbReference type="Pfam" id="PF00106">
    <property type="entry name" value="adh_short"/>
    <property type="match status" value="1"/>
</dbReference>
<dbReference type="CDD" id="cd05374">
    <property type="entry name" value="17beta-HSD-like_SDR_c"/>
    <property type="match status" value="1"/>
</dbReference>
<dbReference type="OrthoDB" id="1274115at2759"/>
<dbReference type="PANTHER" id="PTHR43976:SF16">
    <property type="entry name" value="SHORT-CHAIN DEHYDROGENASE_REDUCTASE FAMILY PROTEIN"/>
    <property type="match status" value="1"/>
</dbReference>
<evidence type="ECO:0000313" key="5">
    <source>
        <dbReference type="EMBL" id="EIW77977.1"/>
    </source>
</evidence>
<dbReference type="InterPro" id="IPR020904">
    <property type="entry name" value="Sc_DH/Rdtase_CS"/>
</dbReference>
<dbReference type="PROSITE" id="PS00061">
    <property type="entry name" value="ADH_SHORT"/>
    <property type="match status" value="1"/>
</dbReference>
<dbReference type="PRINTS" id="PR00081">
    <property type="entry name" value="GDHRDH"/>
</dbReference>
<evidence type="ECO:0000256" key="2">
    <source>
        <dbReference type="ARBA" id="ARBA00022857"/>
    </source>
</evidence>
<evidence type="ECO:0000313" key="6">
    <source>
        <dbReference type="Proteomes" id="UP000053558"/>
    </source>
</evidence>
<dbReference type="KEGG" id="cput:CONPUDRAFT_61550"/>
<comment type="similarity">
    <text evidence="1 4">Belongs to the short-chain dehydrogenases/reductases (SDR) family.</text>
</comment>
<dbReference type="SUPFAM" id="SSF51735">
    <property type="entry name" value="NAD(P)-binding Rossmann-fold domains"/>
    <property type="match status" value="1"/>
</dbReference>
<dbReference type="GO" id="GO:0016491">
    <property type="term" value="F:oxidoreductase activity"/>
    <property type="evidence" value="ECO:0007669"/>
    <property type="project" value="UniProtKB-KW"/>
</dbReference>
<name>A0A5M3MG08_CONPW</name>
<keyword evidence="3" id="KW-0560">Oxidoreductase</keyword>
<dbReference type="PANTHER" id="PTHR43976">
    <property type="entry name" value="SHORT CHAIN DEHYDROGENASE"/>
    <property type="match status" value="1"/>
</dbReference>
<keyword evidence="2" id="KW-0521">NADP</keyword>
<evidence type="ECO:0000256" key="1">
    <source>
        <dbReference type="ARBA" id="ARBA00006484"/>
    </source>
</evidence>
<dbReference type="InterPro" id="IPR002347">
    <property type="entry name" value="SDR_fam"/>
</dbReference>
<proteinExistence type="inferred from homology"/>
<comment type="caution">
    <text evidence="5">The sequence shown here is derived from an EMBL/GenBank/DDBJ whole genome shotgun (WGS) entry which is preliminary data.</text>
</comment>